<accession>A0A8E2JRF0</accession>
<evidence type="ECO:0000256" key="6">
    <source>
        <dbReference type="SAM" id="Phobius"/>
    </source>
</evidence>
<keyword evidence="4 6" id="KW-0472">Membrane</keyword>
<dbReference type="Pfam" id="PF20684">
    <property type="entry name" value="Fung_rhodopsin"/>
    <property type="match status" value="1"/>
</dbReference>
<feature type="transmembrane region" description="Helical" evidence="6">
    <location>
        <begin position="170"/>
        <end position="192"/>
    </location>
</feature>
<dbReference type="OrthoDB" id="3934549at2759"/>
<dbReference type="PANTHER" id="PTHR33048">
    <property type="entry name" value="PTH11-LIKE INTEGRAL MEMBRANE PROTEIN (AFU_ORTHOLOGUE AFUA_5G11245)"/>
    <property type="match status" value="1"/>
</dbReference>
<feature type="transmembrane region" description="Helical" evidence="6">
    <location>
        <begin position="16"/>
        <end position="38"/>
    </location>
</feature>
<dbReference type="InterPro" id="IPR052337">
    <property type="entry name" value="SAT4-like"/>
</dbReference>
<feature type="transmembrane region" description="Helical" evidence="6">
    <location>
        <begin position="50"/>
        <end position="72"/>
    </location>
</feature>
<evidence type="ECO:0000256" key="1">
    <source>
        <dbReference type="ARBA" id="ARBA00004141"/>
    </source>
</evidence>
<comment type="similarity">
    <text evidence="5">Belongs to the SAT4 family.</text>
</comment>
<evidence type="ECO:0000256" key="4">
    <source>
        <dbReference type="ARBA" id="ARBA00023136"/>
    </source>
</evidence>
<organism evidence="8 9">
    <name type="scientific">Glonium stellatum</name>
    <dbReference type="NCBI Taxonomy" id="574774"/>
    <lineage>
        <taxon>Eukaryota</taxon>
        <taxon>Fungi</taxon>
        <taxon>Dikarya</taxon>
        <taxon>Ascomycota</taxon>
        <taxon>Pezizomycotina</taxon>
        <taxon>Dothideomycetes</taxon>
        <taxon>Pleosporomycetidae</taxon>
        <taxon>Gloniales</taxon>
        <taxon>Gloniaceae</taxon>
        <taxon>Glonium</taxon>
    </lineage>
</organism>
<reference evidence="8 9" key="1">
    <citation type="journal article" date="2016" name="Nat. Commun.">
        <title>Ectomycorrhizal ecology is imprinted in the genome of the dominant symbiotic fungus Cenococcum geophilum.</title>
        <authorList>
            <consortium name="DOE Joint Genome Institute"/>
            <person name="Peter M."/>
            <person name="Kohler A."/>
            <person name="Ohm R.A."/>
            <person name="Kuo A."/>
            <person name="Krutzmann J."/>
            <person name="Morin E."/>
            <person name="Arend M."/>
            <person name="Barry K.W."/>
            <person name="Binder M."/>
            <person name="Choi C."/>
            <person name="Clum A."/>
            <person name="Copeland A."/>
            <person name="Grisel N."/>
            <person name="Haridas S."/>
            <person name="Kipfer T."/>
            <person name="LaButti K."/>
            <person name="Lindquist E."/>
            <person name="Lipzen A."/>
            <person name="Maire R."/>
            <person name="Meier B."/>
            <person name="Mihaltcheva S."/>
            <person name="Molinier V."/>
            <person name="Murat C."/>
            <person name="Poggeler S."/>
            <person name="Quandt C.A."/>
            <person name="Sperisen C."/>
            <person name="Tritt A."/>
            <person name="Tisserant E."/>
            <person name="Crous P.W."/>
            <person name="Henrissat B."/>
            <person name="Nehls U."/>
            <person name="Egli S."/>
            <person name="Spatafora J.W."/>
            <person name="Grigoriev I.V."/>
            <person name="Martin F.M."/>
        </authorList>
    </citation>
    <scope>NUCLEOTIDE SEQUENCE [LARGE SCALE GENOMIC DNA]</scope>
    <source>
        <strain evidence="8 9">CBS 207.34</strain>
    </source>
</reference>
<protein>
    <recommendedName>
        <fullName evidence="7">Rhodopsin domain-containing protein</fullName>
    </recommendedName>
</protein>
<dbReference type="InterPro" id="IPR049326">
    <property type="entry name" value="Rhodopsin_dom_fungi"/>
</dbReference>
<gene>
    <name evidence="8" type="ORF">AOQ84DRAFT_410273</name>
</gene>
<dbReference type="Proteomes" id="UP000250140">
    <property type="component" value="Unassembled WGS sequence"/>
</dbReference>
<keyword evidence="2 6" id="KW-0812">Transmembrane</keyword>
<keyword evidence="3 6" id="KW-1133">Transmembrane helix</keyword>
<feature type="domain" description="Rhodopsin" evidence="7">
    <location>
        <begin position="34"/>
        <end position="239"/>
    </location>
</feature>
<dbReference type="AlphaFoldDB" id="A0A8E2JRF0"/>
<feature type="transmembrane region" description="Helical" evidence="6">
    <location>
        <begin position="128"/>
        <end position="150"/>
    </location>
</feature>
<evidence type="ECO:0000313" key="8">
    <source>
        <dbReference type="EMBL" id="OCL06723.1"/>
    </source>
</evidence>
<feature type="transmembrane region" description="Helical" evidence="6">
    <location>
        <begin position="204"/>
        <end position="224"/>
    </location>
</feature>
<dbReference type="GO" id="GO:0016020">
    <property type="term" value="C:membrane"/>
    <property type="evidence" value="ECO:0007669"/>
    <property type="project" value="UniProtKB-SubCell"/>
</dbReference>
<feature type="transmembrane region" description="Helical" evidence="6">
    <location>
        <begin position="92"/>
        <end position="116"/>
    </location>
</feature>
<proteinExistence type="inferred from homology"/>
<comment type="subcellular location">
    <subcellularLocation>
        <location evidence="1">Membrane</location>
        <topology evidence="1">Multi-pass membrane protein</topology>
    </subcellularLocation>
</comment>
<evidence type="ECO:0000256" key="2">
    <source>
        <dbReference type="ARBA" id="ARBA00022692"/>
    </source>
</evidence>
<dbReference type="PANTHER" id="PTHR33048:SF47">
    <property type="entry name" value="INTEGRAL MEMBRANE PROTEIN-RELATED"/>
    <property type="match status" value="1"/>
</dbReference>
<sequence>MTTDDSAYLDATKQPIIIGVSISFIVIIVLCIVLRIWARSIARIGFGWDDWLCFAGVPFALLPPIIGLIQLSNGFGKHEETVSPEALRRYAYLFYILLLCYNPGLCFFKYSILAFYLRVFPIVTWLRYSVYALAILVTVWVLGTEFTLIFRCSPISAAWTPTPGVCISERTVFIAQSVPTIFFDVTIIALPIRSIWNLRLARSSRIGVVAMFLLGGLVTLMSIVRLTSTLTSSDSDLTCKCSYHLIP</sequence>
<evidence type="ECO:0000256" key="5">
    <source>
        <dbReference type="ARBA" id="ARBA00038359"/>
    </source>
</evidence>
<name>A0A8E2JRF0_9PEZI</name>
<evidence type="ECO:0000256" key="3">
    <source>
        <dbReference type="ARBA" id="ARBA00022989"/>
    </source>
</evidence>
<keyword evidence="9" id="KW-1185">Reference proteome</keyword>
<evidence type="ECO:0000259" key="7">
    <source>
        <dbReference type="Pfam" id="PF20684"/>
    </source>
</evidence>
<dbReference type="EMBL" id="KV749992">
    <property type="protein sequence ID" value="OCL06723.1"/>
    <property type="molecule type" value="Genomic_DNA"/>
</dbReference>
<evidence type="ECO:0000313" key="9">
    <source>
        <dbReference type="Proteomes" id="UP000250140"/>
    </source>
</evidence>